<dbReference type="PANTHER" id="PTHR34292">
    <property type="entry name" value="OUTER SPORE WALL PROTEIN LDS1"/>
    <property type="match status" value="1"/>
</dbReference>
<dbReference type="PANTHER" id="PTHR34292:SF2">
    <property type="entry name" value="OUTER SPORE WALL PROTEIN LDS1"/>
    <property type="match status" value="1"/>
</dbReference>
<proteinExistence type="predicted"/>
<feature type="transmembrane region" description="Helical" evidence="1">
    <location>
        <begin position="112"/>
        <end position="133"/>
    </location>
</feature>
<evidence type="ECO:0000313" key="3">
    <source>
        <dbReference type="Proteomes" id="UP000001194"/>
    </source>
</evidence>
<reference evidence="2 3" key="1">
    <citation type="journal article" date="2008" name="Nature">
        <title>The genome of Laccaria bicolor provides insights into mycorrhizal symbiosis.</title>
        <authorList>
            <person name="Martin F."/>
            <person name="Aerts A."/>
            <person name="Ahren D."/>
            <person name="Brun A."/>
            <person name="Danchin E.G.J."/>
            <person name="Duchaussoy F."/>
            <person name="Gibon J."/>
            <person name="Kohler A."/>
            <person name="Lindquist E."/>
            <person name="Pereda V."/>
            <person name="Salamov A."/>
            <person name="Shapiro H.J."/>
            <person name="Wuyts J."/>
            <person name="Blaudez D."/>
            <person name="Buee M."/>
            <person name="Brokstein P."/>
            <person name="Canbaeck B."/>
            <person name="Cohen D."/>
            <person name="Courty P.E."/>
            <person name="Coutinho P.M."/>
            <person name="Delaruelle C."/>
            <person name="Detter J.C."/>
            <person name="Deveau A."/>
            <person name="DiFazio S."/>
            <person name="Duplessis S."/>
            <person name="Fraissinet-Tachet L."/>
            <person name="Lucic E."/>
            <person name="Frey-Klett P."/>
            <person name="Fourrey C."/>
            <person name="Feussner I."/>
            <person name="Gay G."/>
            <person name="Grimwood J."/>
            <person name="Hoegger P.J."/>
            <person name="Jain P."/>
            <person name="Kilaru S."/>
            <person name="Labbe J."/>
            <person name="Lin Y.C."/>
            <person name="Legue V."/>
            <person name="Le Tacon F."/>
            <person name="Marmeisse R."/>
            <person name="Melayah D."/>
            <person name="Montanini B."/>
            <person name="Muratet M."/>
            <person name="Nehls U."/>
            <person name="Niculita-Hirzel H."/>
            <person name="Oudot-Le Secq M.P."/>
            <person name="Peter M."/>
            <person name="Quesneville H."/>
            <person name="Rajashekar B."/>
            <person name="Reich M."/>
            <person name="Rouhier N."/>
            <person name="Schmutz J."/>
            <person name="Yin T."/>
            <person name="Chalot M."/>
            <person name="Henrissat B."/>
            <person name="Kuees U."/>
            <person name="Lucas S."/>
            <person name="Van de Peer Y."/>
            <person name="Podila G.K."/>
            <person name="Polle A."/>
            <person name="Pukkila P.J."/>
            <person name="Richardson P.M."/>
            <person name="Rouze P."/>
            <person name="Sanders I.R."/>
            <person name="Stajich J.E."/>
            <person name="Tunlid A."/>
            <person name="Tuskan G."/>
            <person name="Grigoriev I.V."/>
        </authorList>
    </citation>
    <scope>NUCLEOTIDE SEQUENCE [LARGE SCALE GENOMIC DNA]</scope>
    <source>
        <strain evidence="3">S238N-H82 / ATCC MYA-4686</strain>
    </source>
</reference>
<dbReference type="OrthoDB" id="10012223at2759"/>
<dbReference type="InterPro" id="IPR052786">
    <property type="entry name" value="Spore_wall_assembly"/>
</dbReference>
<evidence type="ECO:0000256" key="1">
    <source>
        <dbReference type="SAM" id="Phobius"/>
    </source>
</evidence>
<feature type="transmembrane region" description="Helical" evidence="1">
    <location>
        <begin position="251"/>
        <end position="270"/>
    </location>
</feature>
<keyword evidence="1" id="KW-0472">Membrane</keyword>
<protein>
    <submittedName>
        <fullName evidence="2">Predicted protein</fullName>
    </submittedName>
</protein>
<dbReference type="InParanoid" id="B0DX47"/>
<keyword evidence="3" id="KW-1185">Reference proteome</keyword>
<gene>
    <name evidence="2" type="ORF">LACBIDRAFT_295691</name>
</gene>
<keyword evidence="1" id="KW-1133">Transmembrane helix</keyword>
<dbReference type="Proteomes" id="UP000001194">
    <property type="component" value="Unassembled WGS sequence"/>
</dbReference>
<dbReference type="AlphaFoldDB" id="B0DX47"/>
<accession>B0DX47</accession>
<sequence>MASGPEAQDALFDKPTDRDVPHHLARATFRMDFPPSYVIVGVYRLCTDKNLYKPAWDKCKHAARRGAIVGIVWATLTFGIQKKIIEIFLANSPRITGLSNDTMFGYKIPFNIHTYAAVLLLGFQLTQILRFFLARNMRIARDRAWDQTVASRGKGPDFWQPYVEEWEHPPVVERSELVKRWFGGWFGLFVIKRVILIPFNFYPFIGIIISAWFKALGTGHILHRRYFEAKNMTEDQISVFIEERKWEYRSFGFAAALLEGLPIIGLVFTISNRVGAAMWAHDLEKRQHFVAEGGLTLKKD</sequence>
<evidence type="ECO:0000313" key="2">
    <source>
        <dbReference type="EMBL" id="EDR00866.1"/>
    </source>
</evidence>
<dbReference type="EMBL" id="DS547145">
    <property type="protein sequence ID" value="EDR00866.1"/>
    <property type="molecule type" value="Genomic_DNA"/>
</dbReference>
<keyword evidence="1" id="KW-0812">Transmembrane</keyword>
<feature type="transmembrane region" description="Helical" evidence="1">
    <location>
        <begin position="201"/>
        <end position="222"/>
    </location>
</feature>
<dbReference type="STRING" id="486041.B0DX47"/>
<name>B0DX47_LACBS</name>
<organism evidence="3">
    <name type="scientific">Laccaria bicolor (strain S238N-H82 / ATCC MYA-4686)</name>
    <name type="common">Bicoloured deceiver</name>
    <name type="synonym">Laccaria laccata var. bicolor</name>
    <dbReference type="NCBI Taxonomy" id="486041"/>
    <lineage>
        <taxon>Eukaryota</taxon>
        <taxon>Fungi</taxon>
        <taxon>Dikarya</taxon>
        <taxon>Basidiomycota</taxon>
        <taxon>Agaricomycotina</taxon>
        <taxon>Agaricomycetes</taxon>
        <taxon>Agaricomycetidae</taxon>
        <taxon>Agaricales</taxon>
        <taxon>Agaricineae</taxon>
        <taxon>Hydnangiaceae</taxon>
        <taxon>Laccaria</taxon>
    </lineage>
</organism>
<dbReference type="GeneID" id="6084075"/>
<dbReference type="RefSeq" id="XP_001888460.1">
    <property type="nucleotide sequence ID" value="XM_001888425.1"/>
</dbReference>
<dbReference type="HOGENOM" id="CLU_057756_0_0_1"/>
<dbReference type="KEGG" id="lbc:LACBIDRAFT_295691"/>